<evidence type="ECO:0000259" key="3">
    <source>
        <dbReference type="Pfam" id="PF17678"/>
    </source>
</evidence>
<evidence type="ECO:0000313" key="5">
    <source>
        <dbReference type="Proteomes" id="UP000015241"/>
    </source>
</evidence>
<accession>S8ENP9</accession>
<dbReference type="eggNOG" id="ENOG502QR5Q">
    <property type="taxonomic scope" value="Eukaryota"/>
</dbReference>
<dbReference type="InterPro" id="IPR014718">
    <property type="entry name" value="GH-type_carb-bd"/>
</dbReference>
<dbReference type="InParanoid" id="S8ENP9"/>
<dbReference type="PANTHER" id="PTHR12143">
    <property type="entry name" value="PEPTIDE N-GLYCANASE PNGASE -RELATED"/>
    <property type="match status" value="1"/>
</dbReference>
<dbReference type="FunFam" id="3.30.2080.10:FF:000001">
    <property type="entry name" value="Alpha-1,2-mannosidase subfamily"/>
    <property type="match status" value="1"/>
</dbReference>
<dbReference type="SUPFAM" id="SSF48208">
    <property type="entry name" value="Six-hairpin glycosidases"/>
    <property type="match status" value="1"/>
</dbReference>
<keyword evidence="5" id="KW-1185">Reference proteome</keyword>
<dbReference type="InterPro" id="IPR005887">
    <property type="entry name" value="GH92_a_mannosidase_put"/>
</dbReference>
<dbReference type="STRING" id="743788.S8ENP9"/>
<dbReference type="FunFam" id="1.20.1610.10:FF:000003">
    <property type="entry name" value="Glycoside hydrolase family 92 protein"/>
    <property type="match status" value="1"/>
</dbReference>
<dbReference type="InterPro" id="IPR050883">
    <property type="entry name" value="PNGase"/>
</dbReference>
<dbReference type="Proteomes" id="UP000015241">
    <property type="component" value="Unassembled WGS sequence"/>
</dbReference>
<protein>
    <recommendedName>
        <fullName evidence="6">Glycoside hydrolase family 92 protein</fullName>
    </recommendedName>
</protein>
<dbReference type="AlphaFoldDB" id="S8ENP9"/>
<dbReference type="Gene3D" id="1.20.1050.60">
    <property type="entry name" value="alpha-1,2-mannosidase"/>
    <property type="match status" value="1"/>
</dbReference>
<keyword evidence="1" id="KW-0732">Signal</keyword>
<dbReference type="InterPro" id="IPR008928">
    <property type="entry name" value="6-hairpin_glycosidase_sf"/>
</dbReference>
<dbReference type="Gene3D" id="2.70.98.10">
    <property type="match status" value="1"/>
</dbReference>
<feature type="domain" description="Glycosyl hydrolase family 92 N-terminal" evidence="3">
    <location>
        <begin position="35"/>
        <end position="277"/>
    </location>
</feature>
<feature type="signal peptide" evidence="1">
    <location>
        <begin position="1"/>
        <end position="24"/>
    </location>
</feature>
<evidence type="ECO:0008006" key="6">
    <source>
        <dbReference type="Google" id="ProtNLM"/>
    </source>
</evidence>
<dbReference type="GO" id="GO:0005975">
    <property type="term" value="P:carbohydrate metabolic process"/>
    <property type="evidence" value="ECO:0007669"/>
    <property type="project" value="InterPro"/>
</dbReference>
<evidence type="ECO:0000256" key="1">
    <source>
        <dbReference type="SAM" id="SignalP"/>
    </source>
</evidence>
<feature type="chain" id="PRO_5004563196" description="Glycoside hydrolase family 92 protein" evidence="1">
    <location>
        <begin position="25"/>
        <end position="777"/>
    </location>
</feature>
<dbReference type="Pfam" id="PF17678">
    <property type="entry name" value="Glyco_hydro_92N"/>
    <property type="match status" value="1"/>
</dbReference>
<dbReference type="InterPro" id="IPR041371">
    <property type="entry name" value="GH92_N"/>
</dbReference>
<dbReference type="NCBIfam" id="TIGR01180">
    <property type="entry name" value="aman2_put"/>
    <property type="match status" value="1"/>
</dbReference>
<dbReference type="GO" id="GO:0005634">
    <property type="term" value="C:nucleus"/>
    <property type="evidence" value="ECO:0007669"/>
    <property type="project" value="TreeGrafter"/>
</dbReference>
<dbReference type="GO" id="GO:0000224">
    <property type="term" value="F:peptide-N4-(N-acetyl-beta-glucosaminyl)asparagine amidase activity"/>
    <property type="evidence" value="ECO:0007669"/>
    <property type="project" value="TreeGrafter"/>
</dbReference>
<dbReference type="Pfam" id="PF07971">
    <property type="entry name" value="Glyco_hydro_92"/>
    <property type="match status" value="1"/>
</dbReference>
<dbReference type="PANTHER" id="PTHR12143:SF38">
    <property type="entry name" value="ALPHA-1,2-MANNOSIDASE FAMILY PROTEIN (AFU_ORTHOLOGUE AFUA_5G10520)"/>
    <property type="match status" value="1"/>
</dbReference>
<evidence type="ECO:0000313" key="4">
    <source>
        <dbReference type="EMBL" id="EPT05743.1"/>
    </source>
</evidence>
<dbReference type="Gene3D" id="3.30.2080.10">
    <property type="entry name" value="GH92 mannosidase domain"/>
    <property type="match status" value="1"/>
</dbReference>
<organism evidence="4 5">
    <name type="scientific">Fomitopsis schrenkii</name>
    <name type="common">Brown rot fungus</name>
    <dbReference type="NCBI Taxonomy" id="2126942"/>
    <lineage>
        <taxon>Eukaryota</taxon>
        <taxon>Fungi</taxon>
        <taxon>Dikarya</taxon>
        <taxon>Basidiomycota</taxon>
        <taxon>Agaricomycotina</taxon>
        <taxon>Agaricomycetes</taxon>
        <taxon>Polyporales</taxon>
        <taxon>Fomitopsis</taxon>
    </lineage>
</organism>
<dbReference type="GO" id="GO:0006516">
    <property type="term" value="P:glycoprotein catabolic process"/>
    <property type="evidence" value="ECO:0007669"/>
    <property type="project" value="TreeGrafter"/>
</dbReference>
<dbReference type="FunFam" id="2.70.98.10:FF:000028">
    <property type="entry name" value="Alpha-1,2-mannosidase family protein (AFU_orthologue AFUA_5G10520)"/>
    <property type="match status" value="1"/>
</dbReference>
<name>S8ENP9_FOMSC</name>
<sequence>MGVHSVCFATVTVTLSIIARVTLSAASTDVDYTQYVLPFTGTQNGGNMFPGVARPFGVVKLGPDCYTGSDAYSGYLPTGVVQGFSMMHESGTGGAPKYGVVSQLPVVGNISNPLSDYSVQRNTADEASVGYYKSELANGVSVELAATAHAGLLSYHFPAASGNASMSNNILVDVSHVLPSFRGQGLGQNYEFGNISIANDGHYEGSGIYNNGWNRAPDWTIYFCGRFHATASSINVFSGNGTTVYSYGNSTQASGDYRVGAVYTFADQDVLSHVGVSWISSEKACQYIDDELPATKTFDDAVGDTKAQWNADVLSKITTTDNNVTNLQLLYTSMYGMSLLPSNRSGENPLWDSGEPYYDDIFTLWDLFRCHTPLLHILQPTLYEEYIRSLIDVWRNEGYMPDARSSNYNGRTQGGSNADNVLADAYVKGVRGAVDWSAGYQALLKDATVTPNNTVPPDPMAPDSSTKEGRGALPDWIEYRYITPTFSRAVSRAVDYSVNDFGVSQVAAGLGHTKDAALFLNRSRNWRNHWNPAATSLGFSGFVVPRRANGSFIAQDPLSCGGCYWGDAYYEALPWEYSFGVYHDVATLIEYCNGTDTFVARLDKFFESGVYSGNSAFGNTLFNLGNEPSFATPYLYNFAGRQDRSVEVSRYFIRSFYQPTVGGLPGNSDAGAMQAYLLWSLIGMYPLTGTTTFLVASPWLADLRIDLGGGKSLSITTEGAAADSFYVQGLEVNGCPWDKNWVSWHDVFAKGGTMHFVLGPNAKNDWASGELPPSPAS</sequence>
<proteinExistence type="predicted"/>
<dbReference type="InterPro" id="IPR012939">
    <property type="entry name" value="Glyco_hydro_92"/>
</dbReference>
<reference evidence="4 5" key="1">
    <citation type="journal article" date="2012" name="Science">
        <title>The Paleozoic origin of enzymatic lignin decomposition reconstructed from 31 fungal genomes.</title>
        <authorList>
            <person name="Floudas D."/>
            <person name="Binder M."/>
            <person name="Riley R."/>
            <person name="Barry K."/>
            <person name="Blanchette R.A."/>
            <person name="Henrissat B."/>
            <person name="Martinez A.T."/>
            <person name="Otillar R."/>
            <person name="Spatafora J.W."/>
            <person name="Yadav J.S."/>
            <person name="Aerts A."/>
            <person name="Benoit I."/>
            <person name="Boyd A."/>
            <person name="Carlson A."/>
            <person name="Copeland A."/>
            <person name="Coutinho P.M."/>
            <person name="de Vries R.P."/>
            <person name="Ferreira P."/>
            <person name="Findley K."/>
            <person name="Foster B."/>
            <person name="Gaskell J."/>
            <person name="Glotzer D."/>
            <person name="Gorecki P."/>
            <person name="Heitman J."/>
            <person name="Hesse C."/>
            <person name="Hori C."/>
            <person name="Igarashi K."/>
            <person name="Jurgens J.A."/>
            <person name="Kallen N."/>
            <person name="Kersten P."/>
            <person name="Kohler A."/>
            <person name="Kuees U."/>
            <person name="Kumar T.K.A."/>
            <person name="Kuo A."/>
            <person name="LaButti K."/>
            <person name="Larrondo L.F."/>
            <person name="Lindquist E."/>
            <person name="Ling A."/>
            <person name="Lombard V."/>
            <person name="Lucas S."/>
            <person name="Lundell T."/>
            <person name="Martin R."/>
            <person name="McLaughlin D.J."/>
            <person name="Morgenstern I."/>
            <person name="Morin E."/>
            <person name="Murat C."/>
            <person name="Nagy L.G."/>
            <person name="Nolan M."/>
            <person name="Ohm R.A."/>
            <person name="Patyshakuliyeva A."/>
            <person name="Rokas A."/>
            <person name="Ruiz-Duenas F.J."/>
            <person name="Sabat G."/>
            <person name="Salamov A."/>
            <person name="Samejima M."/>
            <person name="Schmutz J."/>
            <person name="Slot J.C."/>
            <person name="St John F."/>
            <person name="Stenlid J."/>
            <person name="Sun H."/>
            <person name="Sun S."/>
            <person name="Syed K."/>
            <person name="Tsang A."/>
            <person name="Wiebenga A."/>
            <person name="Young D."/>
            <person name="Pisabarro A."/>
            <person name="Eastwood D.C."/>
            <person name="Martin F."/>
            <person name="Cullen D."/>
            <person name="Grigoriev I.V."/>
            <person name="Hibbett D.S."/>
        </authorList>
    </citation>
    <scope>NUCLEOTIDE SEQUENCE</scope>
    <source>
        <strain evidence="5">FP-58527</strain>
    </source>
</reference>
<feature type="domain" description="Glycosyl hydrolase family 92" evidence="2">
    <location>
        <begin position="283"/>
        <end position="759"/>
    </location>
</feature>
<dbReference type="OrthoDB" id="449263at2759"/>
<evidence type="ECO:0000259" key="2">
    <source>
        <dbReference type="Pfam" id="PF07971"/>
    </source>
</evidence>
<dbReference type="Gene3D" id="1.20.1610.10">
    <property type="entry name" value="alpha-1,2-mannosidases domains"/>
    <property type="match status" value="1"/>
</dbReference>
<dbReference type="GO" id="GO:0030246">
    <property type="term" value="F:carbohydrate binding"/>
    <property type="evidence" value="ECO:0007669"/>
    <property type="project" value="InterPro"/>
</dbReference>
<dbReference type="HOGENOM" id="CLU_003690_4_2_1"/>
<gene>
    <name evidence="4" type="ORF">FOMPIDRAFT_149816</name>
</gene>
<dbReference type="FunFam" id="1.20.1050.60:FF:000002">
    <property type="entry name" value="Glycosyl hydrolase family 92"/>
    <property type="match status" value="1"/>
</dbReference>
<dbReference type="GO" id="GO:0005829">
    <property type="term" value="C:cytosol"/>
    <property type="evidence" value="ECO:0007669"/>
    <property type="project" value="TreeGrafter"/>
</dbReference>
<dbReference type="EMBL" id="KE504123">
    <property type="protein sequence ID" value="EPT05743.1"/>
    <property type="molecule type" value="Genomic_DNA"/>
</dbReference>